<name>A0A0C9ZMP8_9AGAM</name>
<proteinExistence type="predicted"/>
<reference evidence="4" key="2">
    <citation type="submission" date="2015-01" db="EMBL/GenBank/DDBJ databases">
        <title>Evolutionary Origins and Diversification of the Mycorrhizal Mutualists.</title>
        <authorList>
            <consortium name="DOE Joint Genome Institute"/>
            <consortium name="Mycorrhizal Genomics Consortium"/>
            <person name="Kohler A."/>
            <person name="Kuo A."/>
            <person name="Nagy L.G."/>
            <person name="Floudas D."/>
            <person name="Copeland A."/>
            <person name="Barry K.W."/>
            <person name="Cichocki N."/>
            <person name="Veneault-Fourrey C."/>
            <person name="LaButti K."/>
            <person name="Lindquist E.A."/>
            <person name="Lipzen A."/>
            <person name="Lundell T."/>
            <person name="Morin E."/>
            <person name="Murat C."/>
            <person name="Riley R."/>
            <person name="Ohm R."/>
            <person name="Sun H."/>
            <person name="Tunlid A."/>
            <person name="Henrissat B."/>
            <person name="Grigoriev I.V."/>
            <person name="Hibbett D.S."/>
            <person name="Martin F."/>
        </authorList>
    </citation>
    <scope>NUCLEOTIDE SEQUENCE [LARGE SCALE GENOMIC DNA]</scope>
    <source>
        <strain evidence="4">441</strain>
    </source>
</reference>
<dbReference type="Proteomes" id="UP000054018">
    <property type="component" value="Unassembled WGS sequence"/>
</dbReference>
<organism evidence="3 4">
    <name type="scientific">Pisolithus microcarpus 441</name>
    <dbReference type="NCBI Taxonomy" id="765257"/>
    <lineage>
        <taxon>Eukaryota</taxon>
        <taxon>Fungi</taxon>
        <taxon>Dikarya</taxon>
        <taxon>Basidiomycota</taxon>
        <taxon>Agaricomycotina</taxon>
        <taxon>Agaricomycetes</taxon>
        <taxon>Agaricomycetidae</taxon>
        <taxon>Boletales</taxon>
        <taxon>Sclerodermatineae</taxon>
        <taxon>Pisolithaceae</taxon>
        <taxon>Pisolithus</taxon>
    </lineage>
</organism>
<sequence length="727" mass="80690">MDKPSYEQALLQPSIPSSSLPINLTVFRGSASPPSTTDIECQNGDIYIGSMDIYIFRDGKWERWDPANPFRLDLYGDILDVVPCHLQGIRLTSGPDIEVEPMTSRDIIQLINRLLWNIEAMSTNMGASGTGAGEDSSKITTAITGEPVGKGRRKRKADADTETLENAATAKKEGKGKGKGKGKEKESSSDIKTSGEHLQAPSEPKRRRTTSEEGGTRIPVRPLLDGISCPEKTPIIEWKKLGINTYAPWFSPIDKKAVEHMAGAARAQEYPCMVVELKYDNSALSARILMSKIEDAISSGCAVLVRGWEPSPSLSFVEEDIGLYRPTLSQQVSVQDAVKRARQQARKSKADLSDVHRTVTLKEFIDLAKNKKECLNLLDLPNTQPEIPIFLRPLSDNVNARSITMNDCYLPREGPDNGKEFFGVQTIHGDTERLRGWDLMTHGGFLTYPHHDAGGLCTYITVRSGTKVWGYFNVGTGSTTTRNELFDAWDEILSLDQEMNFNKYPLGVVLLEKGDTLIQPPGAPHMVYTPQSGLTSGGHFLSYSTMHLTEVSVGYDCSKHPGEDVERELVATNAAHPSLYRYIIWMILALPKFASDHAKIFRLKPLLALIAFVENANRYNSAEATKLMPCTTDVRRDVMAREVRAEMEKAKEIITRLKNGLGVTDVASRLEEGSWSDPGPQDLPCCPLMWYIKMPVWNACAFHTPPDRVRSCVGWIANRVRTPSNMA</sequence>
<dbReference type="OrthoDB" id="2638553at2759"/>
<accession>A0A0C9ZMP8</accession>
<feature type="region of interest" description="Disordered" evidence="1">
    <location>
        <begin position="127"/>
        <end position="225"/>
    </location>
</feature>
<reference evidence="3 4" key="1">
    <citation type="submission" date="2014-04" db="EMBL/GenBank/DDBJ databases">
        <authorList>
            <consortium name="DOE Joint Genome Institute"/>
            <person name="Kuo A."/>
            <person name="Kohler A."/>
            <person name="Costa M.D."/>
            <person name="Nagy L.G."/>
            <person name="Floudas D."/>
            <person name="Copeland A."/>
            <person name="Barry K.W."/>
            <person name="Cichocki N."/>
            <person name="Veneault-Fourrey C."/>
            <person name="LaButti K."/>
            <person name="Lindquist E.A."/>
            <person name="Lipzen A."/>
            <person name="Lundell T."/>
            <person name="Morin E."/>
            <person name="Murat C."/>
            <person name="Sun H."/>
            <person name="Tunlid A."/>
            <person name="Henrissat B."/>
            <person name="Grigoriev I.V."/>
            <person name="Hibbett D.S."/>
            <person name="Martin F."/>
            <person name="Nordberg H.P."/>
            <person name="Cantor M.N."/>
            <person name="Hua S.X."/>
        </authorList>
    </citation>
    <scope>NUCLEOTIDE SEQUENCE [LARGE SCALE GENOMIC DNA]</scope>
    <source>
        <strain evidence="3 4">441</strain>
    </source>
</reference>
<feature type="compositionally biased region" description="Basic and acidic residues" evidence="1">
    <location>
        <begin position="170"/>
        <end position="195"/>
    </location>
</feature>
<dbReference type="AlphaFoldDB" id="A0A0C9ZMP8"/>
<dbReference type="InterPro" id="IPR003347">
    <property type="entry name" value="JmjC_dom"/>
</dbReference>
<dbReference type="Gene3D" id="2.60.120.650">
    <property type="entry name" value="Cupin"/>
    <property type="match status" value="1"/>
</dbReference>
<evidence type="ECO:0000313" key="4">
    <source>
        <dbReference type="Proteomes" id="UP000054018"/>
    </source>
</evidence>
<gene>
    <name evidence="3" type="ORF">PISMIDRAFT_24000</name>
</gene>
<evidence type="ECO:0000259" key="2">
    <source>
        <dbReference type="PROSITE" id="PS51184"/>
    </source>
</evidence>
<protein>
    <recommendedName>
        <fullName evidence="2">JmjC domain-containing protein</fullName>
    </recommendedName>
</protein>
<feature type="domain" description="JmjC" evidence="2">
    <location>
        <begin position="381"/>
        <end position="557"/>
    </location>
</feature>
<dbReference type="PROSITE" id="PS51184">
    <property type="entry name" value="JMJC"/>
    <property type="match status" value="1"/>
</dbReference>
<evidence type="ECO:0000313" key="3">
    <source>
        <dbReference type="EMBL" id="KIK21073.1"/>
    </source>
</evidence>
<dbReference type="EMBL" id="KN833755">
    <property type="protein sequence ID" value="KIK21073.1"/>
    <property type="molecule type" value="Genomic_DNA"/>
</dbReference>
<dbReference type="HOGENOM" id="CLU_380875_0_0_1"/>
<dbReference type="SUPFAM" id="SSF51197">
    <property type="entry name" value="Clavaminate synthase-like"/>
    <property type="match status" value="1"/>
</dbReference>
<evidence type="ECO:0000256" key="1">
    <source>
        <dbReference type="SAM" id="MobiDB-lite"/>
    </source>
</evidence>
<dbReference type="STRING" id="765257.A0A0C9ZMP8"/>
<keyword evidence="4" id="KW-1185">Reference proteome</keyword>